<evidence type="ECO:0000256" key="3">
    <source>
        <dbReference type="ARBA" id="ARBA00022670"/>
    </source>
</evidence>
<dbReference type="PANTHER" id="PTHR11802">
    <property type="entry name" value="SERINE PROTEASE FAMILY S10 SERINE CARBOXYPEPTIDASE"/>
    <property type="match status" value="1"/>
</dbReference>
<evidence type="ECO:0008006" key="10">
    <source>
        <dbReference type="Google" id="ProtNLM"/>
    </source>
</evidence>
<dbReference type="EMBL" id="JAWDJX010000007">
    <property type="protein sequence ID" value="KAK3055975.1"/>
    <property type="molecule type" value="Genomic_DNA"/>
</dbReference>
<keyword evidence="5" id="KW-0325">Glycoprotein</keyword>
<evidence type="ECO:0000256" key="4">
    <source>
        <dbReference type="ARBA" id="ARBA00022801"/>
    </source>
</evidence>
<dbReference type="InterPro" id="IPR001563">
    <property type="entry name" value="Peptidase_S10"/>
</dbReference>
<organism evidence="8 9">
    <name type="scientific">Extremus antarcticus</name>
    <dbReference type="NCBI Taxonomy" id="702011"/>
    <lineage>
        <taxon>Eukaryota</taxon>
        <taxon>Fungi</taxon>
        <taxon>Dikarya</taxon>
        <taxon>Ascomycota</taxon>
        <taxon>Pezizomycotina</taxon>
        <taxon>Dothideomycetes</taxon>
        <taxon>Dothideomycetidae</taxon>
        <taxon>Mycosphaerellales</taxon>
        <taxon>Extremaceae</taxon>
        <taxon>Extremus</taxon>
    </lineage>
</organism>
<gene>
    <name evidence="8" type="ORF">LTR09_003209</name>
</gene>
<evidence type="ECO:0000256" key="2">
    <source>
        <dbReference type="ARBA" id="ARBA00022645"/>
    </source>
</evidence>
<dbReference type="Pfam" id="PF00450">
    <property type="entry name" value="Peptidase_S10"/>
    <property type="match status" value="1"/>
</dbReference>
<sequence length="592" mass="65247">MASILKAAFVLPLLSQLAQAAFVPAPTDLKTTTGYYDQQVRYKQVPEGICELTPGVKSYSGYVDIAENQHIFWWFFESRNQDPSEAPLTVWINGGPGSSSMIGLFQELGPCGVDSNGEVYNNPYAWNNVSNMLFIDQPAQTGFSYSIPIPGYTSSAGDIVQLPDTECPGYAHGCATYSYPSPAYTANSTKNAAPGMWKTLQGFMGAFPQYSRSGFHFATESYGGHYGPVFNEYIEKQNALIDRGELSGAHKIQLESVLIGNGWYDPLIQYEAFYNFSVNPGNTYDLTLGSARLEKQMYNGMYGKGNCYDQTEQCRRSGRNDVCQQADNFCYQEVEYILDIATGRDEYDVRYLVPDPFPYNFYVEYLNTPKVQQALGAFVNFTDGSRIVSTAAFGNTGDDDRLQGAVKDSRKLVEQGIYMVQFYGDADYVCNWIGGEVVANNIDSPGFSTAGFANITSSDDIVHGVSKQSDNFAFVRIYEAGHEVPFYQPVVALEMFERVINGYDVATGKIKIKQGAGIATAGPAQSLFREGNGTVQTKVVPTSATYNTTTNGPNPFGNSTSKAVGRRKKRNYRPMPAVALHKREYAAEFNGI</sequence>
<dbReference type="InterPro" id="IPR029058">
    <property type="entry name" value="AB_hydrolase_fold"/>
</dbReference>
<comment type="similarity">
    <text evidence="1">Belongs to the peptidase S10 family.</text>
</comment>
<dbReference type="GO" id="GO:0006508">
    <property type="term" value="P:proteolysis"/>
    <property type="evidence" value="ECO:0007669"/>
    <property type="project" value="UniProtKB-KW"/>
</dbReference>
<feature type="signal peptide" evidence="7">
    <location>
        <begin position="1"/>
        <end position="20"/>
    </location>
</feature>
<evidence type="ECO:0000256" key="5">
    <source>
        <dbReference type="ARBA" id="ARBA00023180"/>
    </source>
</evidence>
<keyword evidence="2" id="KW-0121">Carboxypeptidase</keyword>
<accession>A0AAJ0GEI0</accession>
<name>A0AAJ0GEI0_9PEZI</name>
<feature type="region of interest" description="Disordered" evidence="6">
    <location>
        <begin position="544"/>
        <end position="567"/>
    </location>
</feature>
<dbReference type="Gene3D" id="3.40.50.1820">
    <property type="entry name" value="alpha/beta hydrolase"/>
    <property type="match status" value="1"/>
</dbReference>
<feature type="compositionally biased region" description="Low complexity" evidence="6">
    <location>
        <begin position="545"/>
        <end position="558"/>
    </location>
</feature>
<dbReference type="GO" id="GO:0004185">
    <property type="term" value="F:serine-type carboxypeptidase activity"/>
    <property type="evidence" value="ECO:0007669"/>
    <property type="project" value="InterPro"/>
</dbReference>
<dbReference type="PANTHER" id="PTHR11802:SF64">
    <property type="entry name" value="CARBOXYPEPTIDASE"/>
    <property type="match status" value="1"/>
</dbReference>
<evidence type="ECO:0000256" key="1">
    <source>
        <dbReference type="ARBA" id="ARBA00009431"/>
    </source>
</evidence>
<evidence type="ECO:0000313" key="9">
    <source>
        <dbReference type="Proteomes" id="UP001271007"/>
    </source>
</evidence>
<feature type="chain" id="PRO_5042581847" description="Serine carboxypeptidase" evidence="7">
    <location>
        <begin position="21"/>
        <end position="592"/>
    </location>
</feature>
<protein>
    <recommendedName>
        <fullName evidence="10">Serine carboxypeptidase</fullName>
    </recommendedName>
</protein>
<dbReference type="Proteomes" id="UP001271007">
    <property type="component" value="Unassembled WGS sequence"/>
</dbReference>
<keyword evidence="4" id="KW-0378">Hydrolase</keyword>
<evidence type="ECO:0000313" key="8">
    <source>
        <dbReference type="EMBL" id="KAK3055975.1"/>
    </source>
</evidence>
<reference evidence="8" key="1">
    <citation type="submission" date="2023-04" db="EMBL/GenBank/DDBJ databases">
        <title>Black Yeasts Isolated from many extreme environments.</title>
        <authorList>
            <person name="Coleine C."/>
            <person name="Stajich J.E."/>
            <person name="Selbmann L."/>
        </authorList>
    </citation>
    <scope>NUCLEOTIDE SEQUENCE</scope>
    <source>
        <strain evidence="8">CCFEE 5312</strain>
    </source>
</reference>
<keyword evidence="3" id="KW-0645">Protease</keyword>
<evidence type="ECO:0000256" key="6">
    <source>
        <dbReference type="SAM" id="MobiDB-lite"/>
    </source>
</evidence>
<evidence type="ECO:0000256" key="7">
    <source>
        <dbReference type="SAM" id="SignalP"/>
    </source>
</evidence>
<comment type="caution">
    <text evidence="8">The sequence shown here is derived from an EMBL/GenBank/DDBJ whole genome shotgun (WGS) entry which is preliminary data.</text>
</comment>
<dbReference type="AlphaFoldDB" id="A0AAJ0GEI0"/>
<dbReference type="GO" id="GO:0000324">
    <property type="term" value="C:fungal-type vacuole"/>
    <property type="evidence" value="ECO:0007669"/>
    <property type="project" value="TreeGrafter"/>
</dbReference>
<keyword evidence="7" id="KW-0732">Signal</keyword>
<dbReference type="SUPFAM" id="SSF53474">
    <property type="entry name" value="alpha/beta-Hydrolases"/>
    <property type="match status" value="1"/>
</dbReference>
<proteinExistence type="inferred from homology"/>
<keyword evidence="9" id="KW-1185">Reference proteome</keyword>
<dbReference type="PRINTS" id="PR00724">
    <property type="entry name" value="CRBOXYPTASEC"/>
</dbReference>